<dbReference type="GO" id="GO:0008478">
    <property type="term" value="F:pyridoxal kinase activity"/>
    <property type="evidence" value="ECO:0007669"/>
    <property type="project" value="UniProtKB-EC"/>
</dbReference>
<keyword evidence="3" id="KW-0547">Nucleotide-binding</keyword>
<dbReference type="CDD" id="cd01173">
    <property type="entry name" value="pyridoxal_pyridoxamine_kinase"/>
    <property type="match status" value="1"/>
</dbReference>
<dbReference type="GO" id="GO:0009443">
    <property type="term" value="P:pyridoxal 5'-phosphate salvage"/>
    <property type="evidence" value="ECO:0007669"/>
    <property type="project" value="InterPro"/>
</dbReference>
<dbReference type="Proteomes" id="UP000199520">
    <property type="component" value="Unassembled WGS sequence"/>
</dbReference>
<evidence type="ECO:0000256" key="3">
    <source>
        <dbReference type="ARBA" id="ARBA00022741"/>
    </source>
</evidence>
<dbReference type="InterPro" id="IPR004625">
    <property type="entry name" value="PyrdxlKinase"/>
</dbReference>
<accession>A0A1I4MMR2</accession>
<dbReference type="Gene3D" id="3.40.1190.20">
    <property type="match status" value="1"/>
</dbReference>
<dbReference type="Pfam" id="PF08543">
    <property type="entry name" value="Phos_pyr_kin"/>
    <property type="match status" value="1"/>
</dbReference>
<evidence type="ECO:0000259" key="6">
    <source>
        <dbReference type="Pfam" id="PF08543"/>
    </source>
</evidence>
<dbReference type="NCBIfam" id="NF005491">
    <property type="entry name" value="PRK07105.1"/>
    <property type="match status" value="1"/>
</dbReference>
<proteinExistence type="predicted"/>
<keyword evidence="8" id="KW-1185">Reference proteome</keyword>
<gene>
    <name evidence="7" type="ORF">SAMN04490355_103535</name>
</gene>
<dbReference type="SUPFAM" id="SSF53613">
    <property type="entry name" value="Ribokinase-like"/>
    <property type="match status" value="1"/>
</dbReference>
<evidence type="ECO:0000256" key="1">
    <source>
        <dbReference type="ARBA" id="ARBA00012104"/>
    </source>
</evidence>
<dbReference type="RefSeq" id="WP_090940050.1">
    <property type="nucleotide sequence ID" value="NZ_FOTS01000035.1"/>
</dbReference>
<dbReference type="EC" id="2.7.1.35" evidence="1"/>
<dbReference type="PANTHER" id="PTHR10534">
    <property type="entry name" value="PYRIDOXAL KINASE"/>
    <property type="match status" value="1"/>
</dbReference>
<dbReference type="STRING" id="1123291.SAMN04490355_103535"/>
<keyword evidence="4 7" id="KW-0418">Kinase</keyword>
<sequence>MRNYVPKVAAVHDISCFGRCSLTVISPVLSAMGIQVCPLPTAVLSTHLGGFKELAFCDFTSHMPNFFHHWKKEGINFHCIYSGFLASEEQIDIVQHFIDEFSSNHPLVVVDPVMGDDGKLYSIYTPRMQERMRDLVRKADIVTPNYTEACFLLGESYQDKIDDTKKMKNWLLDLADFGPSKVVITGIPYVNNKILTLGYDRSQDTFCEVYSDYIPAKYPGTGDIFASVLVGALLQQDCLSAAMEQAAEFVRLSIQTTFAAQTPPREGVLVEKVLPWLCRETQPKD</sequence>
<name>A0A1I4MMR2_9FIRM</name>
<keyword evidence="5" id="KW-0067">ATP-binding</keyword>
<evidence type="ECO:0000256" key="4">
    <source>
        <dbReference type="ARBA" id="ARBA00022777"/>
    </source>
</evidence>
<evidence type="ECO:0000256" key="2">
    <source>
        <dbReference type="ARBA" id="ARBA00022679"/>
    </source>
</evidence>
<evidence type="ECO:0000313" key="7">
    <source>
        <dbReference type="EMBL" id="SFM04316.1"/>
    </source>
</evidence>
<dbReference type="GO" id="GO:0005829">
    <property type="term" value="C:cytosol"/>
    <property type="evidence" value="ECO:0007669"/>
    <property type="project" value="TreeGrafter"/>
</dbReference>
<dbReference type="EMBL" id="FOTS01000035">
    <property type="protein sequence ID" value="SFM04316.1"/>
    <property type="molecule type" value="Genomic_DNA"/>
</dbReference>
<dbReference type="OrthoDB" id="9800808at2"/>
<feature type="domain" description="Pyridoxamine kinase/Phosphomethylpyrimidine kinase" evidence="6">
    <location>
        <begin position="74"/>
        <end position="259"/>
    </location>
</feature>
<dbReference type="GO" id="GO:0005524">
    <property type="term" value="F:ATP binding"/>
    <property type="evidence" value="ECO:0007669"/>
    <property type="project" value="UniProtKB-KW"/>
</dbReference>
<keyword evidence="2" id="KW-0808">Transferase</keyword>
<reference evidence="8" key="1">
    <citation type="submission" date="2016-10" db="EMBL/GenBank/DDBJ databases">
        <authorList>
            <person name="Varghese N."/>
            <person name="Submissions S."/>
        </authorList>
    </citation>
    <scope>NUCLEOTIDE SEQUENCE [LARGE SCALE GENOMIC DNA]</scope>
    <source>
        <strain evidence="8">DSM 13327</strain>
    </source>
</reference>
<evidence type="ECO:0000313" key="8">
    <source>
        <dbReference type="Proteomes" id="UP000199520"/>
    </source>
</evidence>
<dbReference type="InterPro" id="IPR029056">
    <property type="entry name" value="Ribokinase-like"/>
</dbReference>
<dbReference type="PANTHER" id="PTHR10534:SF2">
    <property type="entry name" value="PYRIDOXAL KINASE"/>
    <property type="match status" value="1"/>
</dbReference>
<organism evidence="7 8">
    <name type="scientific">Pelosinus propionicus DSM 13327</name>
    <dbReference type="NCBI Taxonomy" id="1123291"/>
    <lineage>
        <taxon>Bacteria</taxon>
        <taxon>Bacillati</taxon>
        <taxon>Bacillota</taxon>
        <taxon>Negativicutes</taxon>
        <taxon>Selenomonadales</taxon>
        <taxon>Sporomusaceae</taxon>
        <taxon>Pelosinus</taxon>
    </lineage>
</organism>
<dbReference type="InterPro" id="IPR013749">
    <property type="entry name" value="PM/HMP-P_kinase-1"/>
</dbReference>
<evidence type="ECO:0000256" key="5">
    <source>
        <dbReference type="ARBA" id="ARBA00022840"/>
    </source>
</evidence>
<protein>
    <recommendedName>
        <fullName evidence="1">pyridoxal kinase</fullName>
        <ecNumber evidence="1">2.7.1.35</ecNumber>
    </recommendedName>
</protein>
<dbReference type="AlphaFoldDB" id="A0A1I4MMR2"/>